<comment type="caution">
    <text evidence="3">The sequence shown here is derived from an EMBL/GenBank/DDBJ whole genome shotgun (WGS) entry which is preliminary data.</text>
</comment>
<dbReference type="EMBL" id="CAMXCT020000224">
    <property type="protein sequence ID" value="CAL1129156.1"/>
    <property type="molecule type" value="Genomic_DNA"/>
</dbReference>
<dbReference type="SMART" id="SM00184">
    <property type="entry name" value="RING"/>
    <property type="match status" value="1"/>
</dbReference>
<dbReference type="EMBL" id="CAMXCT010000224">
    <property type="protein sequence ID" value="CAI3975781.1"/>
    <property type="molecule type" value="Genomic_DNA"/>
</dbReference>
<dbReference type="AlphaFoldDB" id="A0A9P1BLZ8"/>
<evidence type="ECO:0000259" key="2">
    <source>
        <dbReference type="PROSITE" id="PS50089"/>
    </source>
</evidence>
<keyword evidence="1" id="KW-0863">Zinc-finger</keyword>
<evidence type="ECO:0000313" key="3">
    <source>
        <dbReference type="EMBL" id="CAI3975781.1"/>
    </source>
</evidence>
<dbReference type="InterPro" id="IPR001841">
    <property type="entry name" value="Znf_RING"/>
</dbReference>
<protein>
    <submittedName>
        <fullName evidence="4">ERAD-associated E3 ubiquitin-protein ligase DOA10</fullName>
    </submittedName>
</protein>
<keyword evidence="1" id="KW-0862">Zinc</keyword>
<gene>
    <name evidence="3" type="ORF">C1SCF055_LOCUS4060</name>
</gene>
<dbReference type="Proteomes" id="UP001152797">
    <property type="component" value="Unassembled WGS sequence"/>
</dbReference>
<dbReference type="PROSITE" id="PS50089">
    <property type="entry name" value="ZF_RING_2"/>
    <property type="match status" value="1"/>
</dbReference>
<dbReference type="EMBL" id="CAMXCT030000224">
    <property type="protein sequence ID" value="CAL4763093.1"/>
    <property type="molecule type" value="Genomic_DNA"/>
</dbReference>
<evidence type="ECO:0000256" key="1">
    <source>
        <dbReference type="PROSITE-ProRule" id="PRU00175"/>
    </source>
</evidence>
<keyword evidence="5" id="KW-1185">Reference proteome</keyword>
<dbReference type="Pfam" id="PF13920">
    <property type="entry name" value="zf-C3HC4_3"/>
    <property type="match status" value="1"/>
</dbReference>
<proteinExistence type="predicted"/>
<feature type="domain" description="RING-type" evidence="2">
    <location>
        <begin position="113"/>
        <end position="149"/>
    </location>
</feature>
<dbReference type="CDD" id="cd16449">
    <property type="entry name" value="RING-HC"/>
    <property type="match status" value="1"/>
</dbReference>
<dbReference type="SUPFAM" id="SSF57850">
    <property type="entry name" value="RING/U-box"/>
    <property type="match status" value="1"/>
</dbReference>
<dbReference type="GO" id="GO:0008270">
    <property type="term" value="F:zinc ion binding"/>
    <property type="evidence" value="ECO:0007669"/>
    <property type="project" value="UniProtKB-KW"/>
</dbReference>
<dbReference type="OrthoDB" id="66726at2759"/>
<organism evidence="3">
    <name type="scientific">Cladocopium goreaui</name>
    <dbReference type="NCBI Taxonomy" id="2562237"/>
    <lineage>
        <taxon>Eukaryota</taxon>
        <taxon>Sar</taxon>
        <taxon>Alveolata</taxon>
        <taxon>Dinophyceae</taxon>
        <taxon>Suessiales</taxon>
        <taxon>Symbiodiniaceae</taxon>
        <taxon>Cladocopium</taxon>
    </lineage>
</organism>
<evidence type="ECO:0000313" key="4">
    <source>
        <dbReference type="EMBL" id="CAL4763093.1"/>
    </source>
</evidence>
<dbReference type="InterPro" id="IPR013083">
    <property type="entry name" value="Znf_RING/FYVE/PHD"/>
</dbReference>
<accession>A0A9P1BLZ8</accession>
<name>A0A9P1BLZ8_9DINO</name>
<reference evidence="4 5" key="2">
    <citation type="submission" date="2024-05" db="EMBL/GenBank/DDBJ databases">
        <authorList>
            <person name="Chen Y."/>
            <person name="Shah S."/>
            <person name="Dougan E. K."/>
            <person name="Thang M."/>
            <person name="Chan C."/>
        </authorList>
    </citation>
    <scope>NUCLEOTIDE SEQUENCE [LARGE SCALE GENOMIC DNA]</scope>
</reference>
<sequence>MSFGQKLANKAQAARKRHCEPWVKETLNDFMEGCESSAEDGYNIHHKMYADVPNRARDEAVALLEQKLDELGFTNAGAMAYPGKKVEVFAEWNMPAEAPGKSKATPQGIRGKCPICQETRHLVALMPCGHTLCTQCHASSQLRQCPMCRERLTGATRALFMDMSRCGFLHCRLRMLQLKSERCP</sequence>
<dbReference type="Gene3D" id="3.30.40.10">
    <property type="entry name" value="Zinc/RING finger domain, C3HC4 (zinc finger)"/>
    <property type="match status" value="1"/>
</dbReference>
<keyword evidence="1" id="KW-0479">Metal-binding</keyword>
<evidence type="ECO:0000313" key="5">
    <source>
        <dbReference type="Proteomes" id="UP001152797"/>
    </source>
</evidence>
<reference evidence="3" key="1">
    <citation type="submission" date="2022-10" db="EMBL/GenBank/DDBJ databases">
        <authorList>
            <person name="Chen Y."/>
            <person name="Dougan E. K."/>
            <person name="Chan C."/>
            <person name="Rhodes N."/>
            <person name="Thang M."/>
        </authorList>
    </citation>
    <scope>NUCLEOTIDE SEQUENCE</scope>
</reference>